<dbReference type="AlphaFoldDB" id="A0AAD6UZF4"/>
<comment type="caution">
    <text evidence="1">The sequence shown here is derived from an EMBL/GenBank/DDBJ whole genome shotgun (WGS) entry which is preliminary data.</text>
</comment>
<reference evidence="1" key="1">
    <citation type="submission" date="2023-03" db="EMBL/GenBank/DDBJ databases">
        <title>Massive genome expansion in bonnet fungi (Mycena s.s.) driven by repeated elements and novel gene families across ecological guilds.</title>
        <authorList>
            <consortium name="Lawrence Berkeley National Laboratory"/>
            <person name="Harder C.B."/>
            <person name="Miyauchi S."/>
            <person name="Viragh M."/>
            <person name="Kuo A."/>
            <person name="Thoen E."/>
            <person name="Andreopoulos B."/>
            <person name="Lu D."/>
            <person name="Skrede I."/>
            <person name="Drula E."/>
            <person name="Henrissat B."/>
            <person name="Morin E."/>
            <person name="Kohler A."/>
            <person name="Barry K."/>
            <person name="LaButti K."/>
            <person name="Morin E."/>
            <person name="Salamov A."/>
            <person name="Lipzen A."/>
            <person name="Mereny Z."/>
            <person name="Hegedus B."/>
            <person name="Baldrian P."/>
            <person name="Stursova M."/>
            <person name="Weitz H."/>
            <person name="Taylor A."/>
            <person name="Grigoriev I.V."/>
            <person name="Nagy L.G."/>
            <person name="Martin F."/>
            <person name="Kauserud H."/>
        </authorList>
    </citation>
    <scope>NUCLEOTIDE SEQUENCE</scope>
    <source>
        <strain evidence="1">9144</strain>
    </source>
</reference>
<evidence type="ECO:0000313" key="2">
    <source>
        <dbReference type="Proteomes" id="UP001219525"/>
    </source>
</evidence>
<name>A0AAD6UZF4_9AGAR</name>
<organism evidence="1 2">
    <name type="scientific">Mycena pura</name>
    <dbReference type="NCBI Taxonomy" id="153505"/>
    <lineage>
        <taxon>Eukaryota</taxon>
        <taxon>Fungi</taxon>
        <taxon>Dikarya</taxon>
        <taxon>Basidiomycota</taxon>
        <taxon>Agaricomycotina</taxon>
        <taxon>Agaricomycetes</taxon>
        <taxon>Agaricomycetidae</taxon>
        <taxon>Agaricales</taxon>
        <taxon>Marasmiineae</taxon>
        <taxon>Mycenaceae</taxon>
        <taxon>Mycena</taxon>
    </lineage>
</organism>
<evidence type="ECO:0000313" key="1">
    <source>
        <dbReference type="EMBL" id="KAJ7195935.1"/>
    </source>
</evidence>
<protein>
    <submittedName>
        <fullName evidence="1">Uncharacterized protein</fullName>
    </submittedName>
</protein>
<gene>
    <name evidence="1" type="ORF">GGX14DRAFT_403668</name>
</gene>
<dbReference type="Proteomes" id="UP001219525">
    <property type="component" value="Unassembled WGS sequence"/>
</dbReference>
<accession>A0AAD6UZF4</accession>
<proteinExistence type="predicted"/>
<dbReference type="EMBL" id="JARJCW010000087">
    <property type="protein sequence ID" value="KAJ7195935.1"/>
    <property type="molecule type" value="Genomic_DNA"/>
</dbReference>
<keyword evidence="2" id="KW-1185">Reference proteome</keyword>
<sequence length="138" mass="15027">MSAIFAQNPAVVLYDNGCAGFIPISKHRRFSAYHLAAHTDADAAVLLYRTQLIPGYWHNIIASSDPTWYMIYHDVAPPAPEARVPSHSRRCIGSAVPRSNIGGMNTKFLKPPKGLKSVFKSPKVQINGLALALANPFG</sequence>